<comment type="caution">
    <text evidence="6">The sequence shown here is derived from an EMBL/GenBank/DDBJ whole genome shotgun (WGS) entry which is preliminary data.</text>
</comment>
<proteinExistence type="inferred from homology"/>
<evidence type="ECO:0000313" key="6">
    <source>
        <dbReference type="EMBL" id="MBZ2197968.1"/>
    </source>
</evidence>
<sequence length="508" mass="53685">MTQYVLGIDSGSSTVKVTLHTDDGSLVASVAEPTPMDQPWPDAVERDPEAHWAAVAGAVRRLVAHAGVRAGSVAAIGLAGHGDGVHLVDNEGRPVGPALLSQDTRAAAVLDAWAADGTLAELRNATGQVPFPGSPAPLLRWLDRHEPERLARARWVLAAKDWIRLRMTGEIATDRTDAGGSFADLDSHEYSERALQVTGLEHLAYLLPPVLEPTAVAGHLLPAAASELGLPAGIPVATGLHDVAATVLGTVGTEPGRLCVIAGTFGVNVVLVDRPVRNELLNTRPGPFPGTWTVRRTARASGASVAWAAKALLGERGTAGDVLDLAFQADLDHDPPTFVPFVFGGTADQPGYGSFFGLRSWHGREAMLRSVVECIAFNHCHDVGVVRDSVPVRSIHLAGGLTRDSRWNQLLADALDEEISCTRSDDTGARGAATTAAVAAGLAADLPQAVERFRAPSEQIAPGPAAPELRRRLRRFRDILSSVRVLESQLDMSESTSPMPTGVTVREV</sequence>
<dbReference type="InterPro" id="IPR043129">
    <property type="entry name" value="ATPase_NBD"/>
</dbReference>
<dbReference type="PANTHER" id="PTHR43095:SF3">
    <property type="entry name" value="L-XYLULOSE_3-KETO-L-GULONATE KINASE"/>
    <property type="match status" value="1"/>
</dbReference>
<feature type="domain" description="Carbohydrate kinase FGGY N-terminal" evidence="4">
    <location>
        <begin position="4"/>
        <end position="249"/>
    </location>
</feature>
<dbReference type="Pfam" id="PF00370">
    <property type="entry name" value="FGGY_N"/>
    <property type="match status" value="1"/>
</dbReference>
<keyword evidence="2" id="KW-0808">Transferase</keyword>
<keyword evidence="3 6" id="KW-0418">Kinase</keyword>
<dbReference type="EMBL" id="JAGSHT010000016">
    <property type="protein sequence ID" value="MBZ2197968.1"/>
    <property type="molecule type" value="Genomic_DNA"/>
</dbReference>
<organism evidence="6 7">
    <name type="scientific">Occultella gossypii</name>
    <dbReference type="NCBI Taxonomy" id="2800820"/>
    <lineage>
        <taxon>Bacteria</taxon>
        <taxon>Bacillati</taxon>
        <taxon>Actinomycetota</taxon>
        <taxon>Actinomycetes</taxon>
        <taxon>Micrococcales</taxon>
        <taxon>Ruaniaceae</taxon>
        <taxon>Occultella</taxon>
    </lineage>
</organism>
<accession>A0ABS7SDJ1</accession>
<evidence type="ECO:0000256" key="2">
    <source>
        <dbReference type="ARBA" id="ARBA00022679"/>
    </source>
</evidence>
<name>A0ABS7SDJ1_9MICO</name>
<comment type="similarity">
    <text evidence="1">Belongs to the FGGY kinase family.</text>
</comment>
<dbReference type="InterPro" id="IPR000577">
    <property type="entry name" value="Carb_kinase_FGGY"/>
</dbReference>
<dbReference type="PIRSF" id="PIRSF000538">
    <property type="entry name" value="GlpK"/>
    <property type="match status" value="1"/>
</dbReference>
<dbReference type="InterPro" id="IPR018485">
    <property type="entry name" value="FGGY_C"/>
</dbReference>
<protein>
    <submittedName>
        <fullName evidence="6">Carbohydrate kinase</fullName>
    </submittedName>
</protein>
<evidence type="ECO:0000259" key="5">
    <source>
        <dbReference type="Pfam" id="PF02782"/>
    </source>
</evidence>
<evidence type="ECO:0000313" key="7">
    <source>
        <dbReference type="Proteomes" id="UP000826651"/>
    </source>
</evidence>
<evidence type="ECO:0000259" key="4">
    <source>
        <dbReference type="Pfam" id="PF00370"/>
    </source>
</evidence>
<feature type="domain" description="Carbohydrate kinase FGGY C-terminal" evidence="5">
    <location>
        <begin position="261"/>
        <end position="440"/>
    </location>
</feature>
<keyword evidence="7" id="KW-1185">Reference proteome</keyword>
<dbReference type="RefSeq" id="WP_223408295.1">
    <property type="nucleotide sequence ID" value="NZ_JAGSHT010000016.1"/>
</dbReference>
<dbReference type="CDD" id="cd07802">
    <property type="entry name" value="ASKHA_NBD_FGGY_EcLyxK-like"/>
    <property type="match status" value="1"/>
</dbReference>
<gene>
    <name evidence="6" type="ORF">KCQ71_17540</name>
</gene>
<evidence type="ECO:0000256" key="1">
    <source>
        <dbReference type="ARBA" id="ARBA00009156"/>
    </source>
</evidence>
<dbReference type="PANTHER" id="PTHR43095">
    <property type="entry name" value="SUGAR KINASE"/>
    <property type="match status" value="1"/>
</dbReference>
<dbReference type="SUPFAM" id="SSF53067">
    <property type="entry name" value="Actin-like ATPase domain"/>
    <property type="match status" value="2"/>
</dbReference>
<dbReference type="GO" id="GO:0016301">
    <property type="term" value="F:kinase activity"/>
    <property type="evidence" value="ECO:0007669"/>
    <property type="project" value="UniProtKB-KW"/>
</dbReference>
<dbReference type="Proteomes" id="UP000826651">
    <property type="component" value="Unassembled WGS sequence"/>
</dbReference>
<reference evidence="6 7" key="1">
    <citation type="submission" date="2021-04" db="EMBL/GenBank/DDBJ databases">
        <title>Ruania sp. nov., isolated from sandy soil of mangrove forest.</title>
        <authorList>
            <person name="Ge X."/>
            <person name="Huang R."/>
            <person name="Liu W."/>
        </authorList>
    </citation>
    <scope>NUCLEOTIDE SEQUENCE [LARGE SCALE GENOMIC DNA]</scope>
    <source>
        <strain evidence="6 7">N2-46</strain>
    </source>
</reference>
<dbReference type="InterPro" id="IPR018484">
    <property type="entry name" value="FGGY_N"/>
</dbReference>
<evidence type="ECO:0000256" key="3">
    <source>
        <dbReference type="ARBA" id="ARBA00022777"/>
    </source>
</evidence>
<dbReference type="Pfam" id="PF02782">
    <property type="entry name" value="FGGY_C"/>
    <property type="match status" value="1"/>
</dbReference>
<dbReference type="InterPro" id="IPR050406">
    <property type="entry name" value="FGGY_Carb_Kinase"/>
</dbReference>
<dbReference type="Gene3D" id="3.30.420.40">
    <property type="match status" value="2"/>
</dbReference>